<comment type="caution">
    <text evidence="2">The sequence shown here is derived from an EMBL/GenBank/DDBJ whole genome shotgun (WGS) entry which is preliminary data.</text>
</comment>
<keyword evidence="1" id="KW-0812">Transmembrane</keyword>
<evidence type="ECO:0000256" key="1">
    <source>
        <dbReference type="SAM" id="Phobius"/>
    </source>
</evidence>
<feature type="transmembrane region" description="Helical" evidence="1">
    <location>
        <begin position="20"/>
        <end position="39"/>
    </location>
</feature>
<organism evidence="2 3">
    <name type="scientific">Streptomyces lavendulocolor</name>
    <dbReference type="NCBI Taxonomy" id="67316"/>
    <lineage>
        <taxon>Bacteria</taxon>
        <taxon>Bacillati</taxon>
        <taxon>Actinomycetota</taxon>
        <taxon>Actinomycetes</taxon>
        <taxon>Kitasatosporales</taxon>
        <taxon>Streptomycetaceae</taxon>
        <taxon>Streptomyces</taxon>
    </lineage>
</organism>
<keyword evidence="3" id="KW-1185">Reference proteome</keyword>
<proteinExistence type="predicted"/>
<evidence type="ECO:0000313" key="3">
    <source>
        <dbReference type="Proteomes" id="UP001550378"/>
    </source>
</evidence>
<keyword evidence="1" id="KW-0472">Membrane</keyword>
<gene>
    <name evidence="2" type="ORF">ABZ508_25445</name>
</gene>
<dbReference type="Proteomes" id="UP001550378">
    <property type="component" value="Unassembled WGS sequence"/>
</dbReference>
<reference evidence="2 3" key="1">
    <citation type="submission" date="2024-06" db="EMBL/GenBank/DDBJ databases">
        <title>The Natural Products Discovery Center: Release of the First 8490 Sequenced Strains for Exploring Actinobacteria Biosynthetic Diversity.</title>
        <authorList>
            <person name="Kalkreuter E."/>
            <person name="Kautsar S.A."/>
            <person name="Yang D."/>
            <person name="Bader C.D."/>
            <person name="Teijaro C.N."/>
            <person name="Fluegel L."/>
            <person name="Davis C.M."/>
            <person name="Simpson J.R."/>
            <person name="Lauterbach L."/>
            <person name="Steele A.D."/>
            <person name="Gui C."/>
            <person name="Meng S."/>
            <person name="Li G."/>
            <person name="Viehrig K."/>
            <person name="Ye F."/>
            <person name="Su P."/>
            <person name="Kiefer A.F."/>
            <person name="Nichols A."/>
            <person name="Cepeda A.J."/>
            <person name="Yan W."/>
            <person name="Fan B."/>
            <person name="Jiang Y."/>
            <person name="Adhikari A."/>
            <person name="Zheng C.-J."/>
            <person name="Schuster L."/>
            <person name="Cowan T.M."/>
            <person name="Smanski M.J."/>
            <person name="Chevrette M.G."/>
            <person name="De Carvalho L.P.S."/>
            <person name="Shen B."/>
        </authorList>
    </citation>
    <scope>NUCLEOTIDE SEQUENCE [LARGE SCALE GENOMIC DNA]</scope>
    <source>
        <strain evidence="2 3">NPDC006337</strain>
    </source>
</reference>
<feature type="transmembrane region" description="Helical" evidence="1">
    <location>
        <begin position="75"/>
        <end position="95"/>
    </location>
</feature>
<dbReference type="EMBL" id="JBEXZR010000027">
    <property type="protein sequence ID" value="MEU0710713.1"/>
    <property type="molecule type" value="Genomic_DNA"/>
</dbReference>
<evidence type="ECO:0000313" key="2">
    <source>
        <dbReference type="EMBL" id="MEU0710713.1"/>
    </source>
</evidence>
<name>A0ABV2WBJ8_9ACTN</name>
<feature type="transmembrane region" description="Helical" evidence="1">
    <location>
        <begin position="136"/>
        <end position="154"/>
    </location>
</feature>
<evidence type="ECO:0008006" key="4">
    <source>
        <dbReference type="Google" id="ProtNLM"/>
    </source>
</evidence>
<dbReference type="RefSeq" id="WP_359652129.1">
    <property type="nucleotide sequence ID" value="NZ_JBEXZP010000001.1"/>
</dbReference>
<accession>A0ABV2WBJ8</accession>
<sequence>MAFADRPADGFLADPRPGPLFFAVWTSVGAAWVCCRLGMWRITADLDGVHIRRFWAVRCVPWSVMDRVELRRDGFLEFFGPGAAPMAGLFLPLWASRPLRRSSAGTQAADTLTVLSGRPDLRPKGQAGRAVTGGAFVWWALPLAAALFTAAELLRR</sequence>
<protein>
    <recommendedName>
        <fullName evidence="4">PH domain-containing protein</fullName>
    </recommendedName>
</protein>
<keyword evidence="1" id="KW-1133">Transmembrane helix</keyword>